<feature type="region of interest" description="Disordered" evidence="3">
    <location>
        <begin position="1133"/>
        <end position="1158"/>
    </location>
</feature>
<feature type="domain" description="Alpha-2-macroglobulin" evidence="4">
    <location>
        <begin position="127"/>
        <end position="218"/>
    </location>
</feature>
<dbReference type="SMART" id="SM01360">
    <property type="entry name" value="A2M"/>
    <property type="match status" value="1"/>
</dbReference>
<evidence type="ECO:0000256" key="1">
    <source>
        <dbReference type="ARBA" id="ARBA00022729"/>
    </source>
</evidence>
<dbReference type="CDD" id="cd00688">
    <property type="entry name" value="ISOPREN_C2_like"/>
    <property type="match status" value="1"/>
</dbReference>
<dbReference type="Pfam" id="PF07703">
    <property type="entry name" value="A2M_BRD"/>
    <property type="match status" value="1"/>
</dbReference>
<evidence type="ECO:0000256" key="2">
    <source>
        <dbReference type="ARBA" id="ARBA00022966"/>
    </source>
</evidence>
<dbReference type="Gene3D" id="1.50.10.20">
    <property type="match status" value="1"/>
</dbReference>
<keyword evidence="7" id="KW-1185">Reference proteome</keyword>
<dbReference type="SUPFAM" id="SSF49410">
    <property type="entry name" value="Alpha-macroglobulin receptor domain"/>
    <property type="match status" value="1"/>
</dbReference>
<dbReference type="SUPFAM" id="SSF48239">
    <property type="entry name" value="Terpenoid cyclases/Protein prenyltransferases"/>
    <property type="match status" value="1"/>
</dbReference>
<evidence type="ECO:0008006" key="8">
    <source>
        <dbReference type="Google" id="ProtNLM"/>
    </source>
</evidence>
<dbReference type="PANTHER" id="PTHR11412:SF136">
    <property type="entry name" value="CD109 ANTIGEN"/>
    <property type="match status" value="1"/>
</dbReference>
<accession>A0AAW1D6W2</accession>
<evidence type="ECO:0000313" key="7">
    <source>
        <dbReference type="Proteomes" id="UP001461498"/>
    </source>
</evidence>
<dbReference type="GO" id="GO:0004866">
    <property type="term" value="F:endopeptidase inhibitor activity"/>
    <property type="evidence" value="ECO:0007669"/>
    <property type="project" value="InterPro"/>
</dbReference>
<dbReference type="InterPro" id="IPR011626">
    <property type="entry name" value="Alpha-macroglobulin_TED"/>
</dbReference>
<dbReference type="SMART" id="SM01361">
    <property type="entry name" value="A2M_recep"/>
    <property type="match status" value="1"/>
</dbReference>
<dbReference type="Proteomes" id="UP001461498">
    <property type="component" value="Unassembled WGS sequence"/>
</dbReference>
<dbReference type="InterPro" id="IPR011625">
    <property type="entry name" value="A2M_N_BRD"/>
</dbReference>
<dbReference type="InterPro" id="IPR022041">
    <property type="entry name" value="Methyltransf_FA"/>
</dbReference>
<feature type="compositionally biased region" description="Low complexity" evidence="3">
    <location>
        <begin position="1145"/>
        <end position="1157"/>
    </location>
</feature>
<dbReference type="InterPro" id="IPR009048">
    <property type="entry name" value="A-macroglobulin_rcpt-bd"/>
</dbReference>
<keyword evidence="1" id="KW-0732">Signal</keyword>
<feature type="domain" description="Alpha-macroglobulin receptor-binding" evidence="5">
    <location>
        <begin position="915"/>
        <end position="998"/>
    </location>
</feature>
<evidence type="ECO:0000259" key="4">
    <source>
        <dbReference type="SMART" id="SM01360"/>
    </source>
</evidence>
<name>A0AAW1D6W2_9HEMI</name>
<dbReference type="Pfam" id="PF00207">
    <property type="entry name" value="A2M"/>
    <property type="match status" value="1"/>
</dbReference>
<evidence type="ECO:0000259" key="5">
    <source>
        <dbReference type="SMART" id="SM01361"/>
    </source>
</evidence>
<gene>
    <name evidence="6" type="ORF">O3M35_010674</name>
</gene>
<evidence type="ECO:0000313" key="6">
    <source>
        <dbReference type="EMBL" id="KAK9504309.1"/>
    </source>
</evidence>
<dbReference type="Pfam" id="PF07678">
    <property type="entry name" value="TED_complement"/>
    <property type="match status" value="1"/>
</dbReference>
<dbReference type="InterPro" id="IPR001599">
    <property type="entry name" value="Macroglobln_a2"/>
</dbReference>
<dbReference type="Pfam" id="PF12248">
    <property type="entry name" value="Methyltransf_FA"/>
    <property type="match status" value="1"/>
</dbReference>
<reference evidence="6 7" key="1">
    <citation type="submission" date="2022-12" db="EMBL/GenBank/DDBJ databases">
        <title>Chromosome-level genome assembly of true bugs.</title>
        <authorList>
            <person name="Ma L."/>
            <person name="Li H."/>
        </authorList>
    </citation>
    <scope>NUCLEOTIDE SEQUENCE [LARGE SCALE GENOMIC DNA]</scope>
    <source>
        <strain evidence="6">Lab_2022b</strain>
    </source>
</reference>
<protein>
    <recommendedName>
        <fullName evidence="8">C3 and PZP-like alpha-2-macroglobulin domain-containing protein 8</fullName>
    </recommendedName>
</protein>
<dbReference type="EMBL" id="JAPXFL010000007">
    <property type="protein sequence ID" value="KAK9504309.1"/>
    <property type="molecule type" value="Genomic_DNA"/>
</dbReference>
<proteinExistence type="predicted"/>
<evidence type="ECO:0000256" key="3">
    <source>
        <dbReference type="SAM" id="MobiDB-lite"/>
    </source>
</evidence>
<comment type="caution">
    <text evidence="6">The sequence shown here is derived from an EMBL/GenBank/DDBJ whole genome shotgun (WGS) entry which is preliminary data.</text>
</comment>
<dbReference type="InterPro" id="IPR036595">
    <property type="entry name" value="A-macroglobulin_rcpt-bd_sf"/>
</dbReference>
<dbReference type="InterPro" id="IPR008930">
    <property type="entry name" value="Terpenoid_cyclase/PrenylTrfase"/>
</dbReference>
<keyword evidence="2" id="KW-0882">Thioester bond</keyword>
<organism evidence="6 7">
    <name type="scientific">Rhynocoris fuscipes</name>
    <dbReference type="NCBI Taxonomy" id="488301"/>
    <lineage>
        <taxon>Eukaryota</taxon>
        <taxon>Metazoa</taxon>
        <taxon>Ecdysozoa</taxon>
        <taxon>Arthropoda</taxon>
        <taxon>Hexapoda</taxon>
        <taxon>Insecta</taxon>
        <taxon>Pterygota</taxon>
        <taxon>Neoptera</taxon>
        <taxon>Paraneoptera</taxon>
        <taxon>Hemiptera</taxon>
        <taxon>Heteroptera</taxon>
        <taxon>Panheteroptera</taxon>
        <taxon>Cimicomorpha</taxon>
        <taxon>Reduviidae</taxon>
        <taxon>Harpactorinae</taxon>
        <taxon>Harpactorini</taxon>
        <taxon>Rhynocoris</taxon>
    </lineage>
</organism>
<dbReference type="GO" id="GO:0005615">
    <property type="term" value="C:extracellular space"/>
    <property type="evidence" value="ECO:0007669"/>
    <property type="project" value="InterPro"/>
</dbReference>
<sequence length="1328" mass="147706">MAPISHLLVYYVTDGGEPISDVISFDVKLLQKQVTLNLEQKKFWYPEAMLDVQILSDLDSLVCLVGGRGAEQRFTKISGGIELDFTEAGVGFYQKDCTQGDNIWQEIRGHRLPIKHSVMSDQGLDQLWLWSCFNYTADIEARGIQVSAPPEPGKWSLWALSISPTVGLRFSSPITINVFQPLEVDYRLPAAFRVGESLEVDIKIGNNLNSCIDVNALLTLSSGAHFLGSSQPFVAEKLRLGPHGATSLVVRVVATAPEMKNMTVEVSAYHSDTCQSIASEVSTNHSLVGTVVKQRSIMVHPEGLIKTHIESAYFCANEQMLISTASDFSYEFIPAPRNREGIVLEVRSGKAIHFALSEEQDVTNRMYQIIVGDQDNTISWIGRGKHGYSVHLYTASTPQILSSDESRTFWLSWDRNVISFGKGPAIHEDIVLKWKMDKKMKINFIGLATAWGQSAEFRIWNYNDEAGFSQVIHLDIPKSVLPGSETGTLLVAGGLYLPYLSSIPRPTLAEYSSLATTMSKIAPLLVNEKLKLFRNQSTMLTIKQDVLKELGAQLQNLFLFKKSDSSFSDHHYMTSHWSSVEVLDLLAKAQTVIGIDPDLVNNLKQWIHNHQEKDGSFKAHFIDIIPDNITGMPEQIKTVATTADTMATLINIGVENENDSSVVSKAKQYLETHAESGVYDGCTLALLSYALVLSKSDLAPIILEKLKNASTNEEGEFGWPRPKDNSDWLYEEGAEQKKQPVYTHLEEFKASLYTLMTYTLLGDLLSAEPVARYLFYRSNILDTHTELIYTAVKAFSEFGILALDKNRWLTVSLATSGMELTDTLELRGNTPPQVLSLPSLPTKVFVYATGGGCATVQGRISYATYSPSRTNALLELWAGVTNEIMPRRNSIQELEGKLPIINLKLCFKWKSNDMSGVIRAEVHLFSGFEVISVSPNEFEVNYGSRGDRVWFVVSNVTSSCAVCIDFSARSEYIIGRLRPAFARVYPAGRADLAAELFFHTHKGSPLLAETSDDDLITWFGSNRAGELDGMSSDFSDICACGDYCPETLTTRQPATTASQLFENDDTRPDDVNDFTDIIVFSDLHETLSTTDGDLRTIEDLTKEFGFNSTTEGITVENNHLENFNTLMSDGTTTSARLQSPPGHITTTPASVTSTSTTNKPLVTETKVSKKKGLTFSRKRVNKQEMKSLNYQTSDLVVVTDPAQFTRIKHIDLTPKPLYTVAFKNKSLVTTKRPRKQTTSVEDKLTLKTSTAANKLSSPMMNGITLNKELQHIIKETSIKPITFTENVKNTAEIAKEKSEKFLEHDQESVMEILREEQTESYQQRIAGG</sequence>
<dbReference type="PANTHER" id="PTHR11412">
    <property type="entry name" value="MACROGLOBULIN / COMPLEMENT"/>
    <property type="match status" value="1"/>
</dbReference>
<dbReference type="InterPro" id="IPR050473">
    <property type="entry name" value="A2M/Complement_sys"/>
</dbReference>
<dbReference type="Gene3D" id="2.60.40.690">
    <property type="entry name" value="Alpha-macroglobulin, receptor-binding domain"/>
    <property type="match status" value="1"/>
</dbReference>